<dbReference type="EMBL" id="CAAALY010280025">
    <property type="protein sequence ID" value="VEL43270.1"/>
    <property type="molecule type" value="Genomic_DNA"/>
</dbReference>
<organism evidence="2 3">
    <name type="scientific">Protopolystoma xenopodis</name>
    <dbReference type="NCBI Taxonomy" id="117903"/>
    <lineage>
        <taxon>Eukaryota</taxon>
        <taxon>Metazoa</taxon>
        <taxon>Spiralia</taxon>
        <taxon>Lophotrochozoa</taxon>
        <taxon>Platyhelminthes</taxon>
        <taxon>Monogenea</taxon>
        <taxon>Polyopisthocotylea</taxon>
        <taxon>Polystomatidea</taxon>
        <taxon>Polystomatidae</taxon>
        <taxon>Protopolystoma</taxon>
    </lineage>
</organism>
<keyword evidence="3" id="KW-1185">Reference proteome</keyword>
<protein>
    <submittedName>
        <fullName evidence="2">Uncharacterized protein</fullName>
    </submittedName>
</protein>
<evidence type="ECO:0000256" key="1">
    <source>
        <dbReference type="SAM" id="Phobius"/>
    </source>
</evidence>
<keyword evidence="1" id="KW-0812">Transmembrane</keyword>
<dbReference type="AlphaFoldDB" id="A0A3S5BWG7"/>
<proteinExistence type="predicted"/>
<comment type="caution">
    <text evidence="2">The sequence shown here is derived from an EMBL/GenBank/DDBJ whole genome shotgun (WGS) entry which is preliminary data.</text>
</comment>
<evidence type="ECO:0000313" key="3">
    <source>
        <dbReference type="Proteomes" id="UP000784294"/>
    </source>
</evidence>
<feature type="transmembrane region" description="Helical" evidence="1">
    <location>
        <begin position="37"/>
        <end position="54"/>
    </location>
</feature>
<reference evidence="2" key="1">
    <citation type="submission" date="2018-11" db="EMBL/GenBank/DDBJ databases">
        <authorList>
            <consortium name="Pathogen Informatics"/>
        </authorList>
    </citation>
    <scope>NUCLEOTIDE SEQUENCE</scope>
</reference>
<keyword evidence="1" id="KW-1133">Transmembrane helix</keyword>
<gene>
    <name evidence="2" type="ORF">PXEA_LOCUS36710</name>
</gene>
<evidence type="ECO:0000313" key="2">
    <source>
        <dbReference type="EMBL" id="VEL43270.1"/>
    </source>
</evidence>
<keyword evidence="1" id="KW-0472">Membrane</keyword>
<name>A0A3S5BWG7_9PLAT</name>
<accession>A0A3S5BWG7</accession>
<dbReference type="Proteomes" id="UP000784294">
    <property type="component" value="Unassembled WGS sequence"/>
</dbReference>
<sequence length="191" mass="20890">MQVRSGVVVGPSEDLLLLLTSRERLAGASYRGALEHILFMPIISILFLSYSFLFRPPAWLQVPNCLTVSAVCTNPASEMSIWLPPAFLFTNLAQSIKSGIHIRRCTRQVDMRCGADIETPTSMATCCQGIEHSHLSLLGDASGFRVDTHRPVDKCLHLAERDSSSSPAGVAERTVQIDSVRPAQPVHARGH</sequence>